<organism evidence="3">
    <name type="scientific">Anopheles triannulatus</name>
    <dbReference type="NCBI Taxonomy" id="58253"/>
    <lineage>
        <taxon>Eukaryota</taxon>
        <taxon>Metazoa</taxon>
        <taxon>Ecdysozoa</taxon>
        <taxon>Arthropoda</taxon>
        <taxon>Hexapoda</taxon>
        <taxon>Insecta</taxon>
        <taxon>Pterygota</taxon>
        <taxon>Neoptera</taxon>
        <taxon>Endopterygota</taxon>
        <taxon>Diptera</taxon>
        <taxon>Nematocera</taxon>
        <taxon>Culicoidea</taxon>
        <taxon>Culicidae</taxon>
        <taxon>Anophelinae</taxon>
        <taxon>Anopheles</taxon>
    </lineage>
</organism>
<feature type="chain" id="PRO_5014597719" evidence="2">
    <location>
        <begin position="25"/>
        <end position="151"/>
    </location>
</feature>
<reference evidence="3" key="1">
    <citation type="submission" date="2018-01" db="EMBL/GenBank/DDBJ databases">
        <title>An insight into the sialome of Amazonian anophelines.</title>
        <authorList>
            <person name="Ribeiro J.M."/>
            <person name="Scarpassa V."/>
            <person name="Calvo E."/>
        </authorList>
    </citation>
    <scope>NUCLEOTIDE SEQUENCE</scope>
    <source>
        <tissue evidence="3">Salivary glands</tissue>
    </source>
</reference>
<evidence type="ECO:0000256" key="2">
    <source>
        <dbReference type="SAM" id="SignalP"/>
    </source>
</evidence>
<name>A0A2M4B3Q3_9DIPT</name>
<evidence type="ECO:0000313" key="3">
    <source>
        <dbReference type="EMBL" id="MBW47663.1"/>
    </source>
</evidence>
<keyword evidence="2" id="KW-0732">Signal</keyword>
<sequence>MSPTTRRPLVASAGVLMSFNFLSASNTAIETTPRILSATRASGIFSKTVRTVLAKPDPDPPRMPSRAFSCDAPIIKAVAEVKPTVTGSEMRSTSAPSRKTAISSSTMPERKQSSIASCGPDAPPYPVCRLVISESSAVGPIVTSRQPPSRA</sequence>
<dbReference type="AlphaFoldDB" id="A0A2M4B3Q3"/>
<evidence type="ECO:0000256" key="1">
    <source>
        <dbReference type="SAM" id="MobiDB-lite"/>
    </source>
</evidence>
<proteinExistence type="predicted"/>
<protein>
    <submittedName>
        <fullName evidence="3">Putative secreted protein</fullName>
    </submittedName>
</protein>
<accession>A0A2M4B3Q3</accession>
<feature type="compositionally biased region" description="Polar residues" evidence="1">
    <location>
        <begin position="85"/>
        <end position="107"/>
    </location>
</feature>
<feature type="region of interest" description="Disordered" evidence="1">
    <location>
        <begin position="85"/>
        <end position="121"/>
    </location>
</feature>
<feature type="signal peptide" evidence="2">
    <location>
        <begin position="1"/>
        <end position="24"/>
    </location>
</feature>
<dbReference type="EMBL" id="GGFK01014342">
    <property type="protein sequence ID" value="MBW47663.1"/>
    <property type="molecule type" value="Transcribed_RNA"/>
</dbReference>